<feature type="transmembrane region" description="Helical" evidence="12">
    <location>
        <begin position="177"/>
        <end position="196"/>
    </location>
</feature>
<dbReference type="Gene3D" id="3.30.450.20">
    <property type="entry name" value="PAS domain"/>
    <property type="match status" value="1"/>
</dbReference>
<dbReference type="Pfam" id="PF02518">
    <property type="entry name" value="HATPase_c"/>
    <property type="match status" value="1"/>
</dbReference>
<keyword evidence="5" id="KW-0597">Phosphoprotein</keyword>
<feature type="transmembrane region" description="Helical" evidence="12">
    <location>
        <begin position="6"/>
        <end position="29"/>
    </location>
</feature>
<dbReference type="NCBIfam" id="NF046044">
    <property type="entry name" value="PnpS"/>
    <property type="match status" value="1"/>
</dbReference>
<dbReference type="NCBIfam" id="TIGR00229">
    <property type="entry name" value="sensory_box"/>
    <property type="match status" value="1"/>
</dbReference>
<feature type="transmembrane region" description="Helical" evidence="12">
    <location>
        <begin position="137"/>
        <end position="157"/>
    </location>
</feature>
<dbReference type="SMART" id="SM00388">
    <property type="entry name" value="HisKA"/>
    <property type="match status" value="1"/>
</dbReference>
<evidence type="ECO:0000256" key="4">
    <source>
        <dbReference type="ARBA" id="ARBA00022475"/>
    </source>
</evidence>
<proteinExistence type="predicted"/>
<dbReference type="GO" id="GO:0016036">
    <property type="term" value="P:cellular response to phosphate starvation"/>
    <property type="evidence" value="ECO:0007669"/>
    <property type="project" value="TreeGrafter"/>
</dbReference>
<dbReference type="InterPro" id="IPR003661">
    <property type="entry name" value="HisK_dim/P_dom"/>
</dbReference>
<evidence type="ECO:0000313" key="16">
    <source>
        <dbReference type="Proteomes" id="UP000231267"/>
    </source>
</evidence>
<dbReference type="CDD" id="cd06225">
    <property type="entry name" value="HAMP"/>
    <property type="match status" value="1"/>
</dbReference>
<dbReference type="FunFam" id="3.30.565.10:FF:000023">
    <property type="entry name" value="PAS domain-containing sensor histidine kinase"/>
    <property type="match status" value="1"/>
</dbReference>
<dbReference type="SUPFAM" id="SSF158472">
    <property type="entry name" value="HAMP domain-like"/>
    <property type="match status" value="1"/>
</dbReference>
<dbReference type="InterPro" id="IPR036097">
    <property type="entry name" value="HisK_dim/P_sf"/>
</dbReference>
<dbReference type="PRINTS" id="PR00344">
    <property type="entry name" value="BCTRLSENSOR"/>
</dbReference>
<dbReference type="InterPro" id="IPR000014">
    <property type="entry name" value="PAS"/>
</dbReference>
<dbReference type="AlphaFoldDB" id="A0A2J0LJ71"/>
<evidence type="ECO:0000256" key="2">
    <source>
        <dbReference type="ARBA" id="ARBA00004236"/>
    </source>
</evidence>
<dbReference type="InterPro" id="IPR050351">
    <property type="entry name" value="BphY/WalK/GraS-like"/>
</dbReference>
<comment type="subcellular location">
    <subcellularLocation>
        <location evidence="2">Cell membrane</location>
    </subcellularLocation>
</comment>
<keyword evidence="6" id="KW-0808">Transferase</keyword>
<dbReference type="EMBL" id="PFGP01000019">
    <property type="protein sequence ID" value="PIW66904.1"/>
    <property type="molecule type" value="Genomic_DNA"/>
</dbReference>
<reference evidence="15 16" key="1">
    <citation type="submission" date="2017-09" db="EMBL/GenBank/DDBJ databases">
        <title>Depth-based differentiation of microbial function through sediment-hosted aquifers and enrichment of novel symbionts in the deep terrestrial subsurface.</title>
        <authorList>
            <person name="Probst A.J."/>
            <person name="Ladd B."/>
            <person name="Jarett J.K."/>
            <person name="Geller-Mcgrath D.E."/>
            <person name="Sieber C.M."/>
            <person name="Emerson J.B."/>
            <person name="Anantharaman K."/>
            <person name="Thomas B.C."/>
            <person name="Malmstrom R."/>
            <person name="Stieglmeier M."/>
            <person name="Klingl A."/>
            <person name="Woyke T."/>
            <person name="Ryan C.M."/>
            <person name="Banfield J.F."/>
        </authorList>
    </citation>
    <scope>NUCLEOTIDE SEQUENCE [LARGE SCALE GENOMIC DNA]</scope>
    <source>
        <strain evidence="15">CG12_big_fil_rev_8_21_14_0_65_43_15</strain>
    </source>
</reference>
<evidence type="ECO:0000259" key="14">
    <source>
        <dbReference type="PROSITE" id="PS50885"/>
    </source>
</evidence>
<dbReference type="PROSITE" id="PS50885">
    <property type="entry name" value="HAMP"/>
    <property type="match status" value="1"/>
</dbReference>
<accession>A0A2J0LJ71</accession>
<dbReference type="InterPro" id="IPR005467">
    <property type="entry name" value="His_kinase_dom"/>
</dbReference>
<dbReference type="GO" id="GO:0004721">
    <property type="term" value="F:phosphoprotein phosphatase activity"/>
    <property type="evidence" value="ECO:0007669"/>
    <property type="project" value="TreeGrafter"/>
</dbReference>
<evidence type="ECO:0000256" key="1">
    <source>
        <dbReference type="ARBA" id="ARBA00000085"/>
    </source>
</evidence>
<name>A0A2J0LJ71_9BACT</name>
<keyword evidence="11 12" id="KW-0472">Membrane</keyword>
<evidence type="ECO:0000313" key="15">
    <source>
        <dbReference type="EMBL" id="PIW66904.1"/>
    </source>
</evidence>
<dbReference type="InterPro" id="IPR035965">
    <property type="entry name" value="PAS-like_dom_sf"/>
</dbReference>
<dbReference type="GO" id="GO:0005524">
    <property type="term" value="F:ATP binding"/>
    <property type="evidence" value="ECO:0007669"/>
    <property type="project" value="UniProtKB-KW"/>
</dbReference>
<dbReference type="InterPro" id="IPR004358">
    <property type="entry name" value="Sig_transdc_His_kin-like_C"/>
</dbReference>
<keyword evidence="4" id="KW-1003">Cell membrane</keyword>
<dbReference type="Proteomes" id="UP000231267">
    <property type="component" value="Unassembled WGS sequence"/>
</dbReference>
<dbReference type="Pfam" id="PF08448">
    <property type="entry name" value="PAS_4"/>
    <property type="match status" value="1"/>
</dbReference>
<dbReference type="InterPro" id="IPR013656">
    <property type="entry name" value="PAS_4"/>
</dbReference>
<dbReference type="Gene3D" id="3.30.565.10">
    <property type="entry name" value="Histidine kinase-like ATPase, C-terminal domain"/>
    <property type="match status" value="1"/>
</dbReference>
<keyword evidence="7" id="KW-0547">Nucleotide-binding</keyword>
<dbReference type="PANTHER" id="PTHR45453">
    <property type="entry name" value="PHOSPHATE REGULON SENSOR PROTEIN PHOR"/>
    <property type="match status" value="1"/>
</dbReference>
<dbReference type="SUPFAM" id="SSF47384">
    <property type="entry name" value="Homodimeric domain of signal transducing histidine kinase"/>
    <property type="match status" value="1"/>
</dbReference>
<evidence type="ECO:0000256" key="3">
    <source>
        <dbReference type="ARBA" id="ARBA00012438"/>
    </source>
</evidence>
<dbReference type="Gene3D" id="1.10.8.500">
    <property type="entry name" value="HAMP domain in histidine kinase"/>
    <property type="match status" value="1"/>
</dbReference>
<dbReference type="SUPFAM" id="SSF55785">
    <property type="entry name" value="PYP-like sensor domain (PAS domain)"/>
    <property type="match status" value="1"/>
</dbReference>
<dbReference type="InterPro" id="IPR036890">
    <property type="entry name" value="HATPase_C_sf"/>
</dbReference>
<comment type="catalytic activity">
    <reaction evidence="1">
        <text>ATP + protein L-histidine = ADP + protein N-phospho-L-histidine.</text>
        <dbReference type="EC" id="2.7.13.3"/>
    </reaction>
</comment>
<dbReference type="Gene3D" id="1.10.287.130">
    <property type="match status" value="1"/>
</dbReference>
<keyword evidence="12" id="KW-1133">Transmembrane helix</keyword>
<dbReference type="Pfam" id="PF00512">
    <property type="entry name" value="HisKA"/>
    <property type="match status" value="1"/>
</dbReference>
<dbReference type="CDD" id="cd00082">
    <property type="entry name" value="HisKA"/>
    <property type="match status" value="1"/>
</dbReference>
<evidence type="ECO:0000256" key="12">
    <source>
        <dbReference type="SAM" id="Phobius"/>
    </source>
</evidence>
<dbReference type="GO" id="GO:0005886">
    <property type="term" value="C:plasma membrane"/>
    <property type="evidence" value="ECO:0007669"/>
    <property type="project" value="UniProtKB-SubCell"/>
</dbReference>
<comment type="caution">
    <text evidence="15">The sequence shown here is derived from an EMBL/GenBank/DDBJ whole genome shotgun (WGS) entry which is preliminary data.</text>
</comment>
<dbReference type="EC" id="2.7.13.3" evidence="3"/>
<dbReference type="SMART" id="SM00304">
    <property type="entry name" value="HAMP"/>
    <property type="match status" value="1"/>
</dbReference>
<dbReference type="CDD" id="cd00075">
    <property type="entry name" value="HATPase"/>
    <property type="match status" value="1"/>
</dbReference>
<keyword evidence="8 15" id="KW-0418">Kinase</keyword>
<dbReference type="PROSITE" id="PS50109">
    <property type="entry name" value="HIS_KIN"/>
    <property type="match status" value="1"/>
</dbReference>
<dbReference type="Pfam" id="PF00672">
    <property type="entry name" value="HAMP"/>
    <property type="match status" value="1"/>
</dbReference>
<feature type="domain" description="Histidine kinase" evidence="13">
    <location>
        <begin position="374"/>
        <end position="591"/>
    </location>
</feature>
<evidence type="ECO:0000256" key="11">
    <source>
        <dbReference type="ARBA" id="ARBA00023136"/>
    </source>
</evidence>
<gene>
    <name evidence="15" type="ORF">COW11_00830</name>
</gene>
<organism evidence="15 16">
    <name type="scientific">Candidatus Taenaricola geysiri</name>
    <dbReference type="NCBI Taxonomy" id="1974752"/>
    <lineage>
        <taxon>Bacteria</taxon>
        <taxon>Pseudomonadati</taxon>
        <taxon>Candidatus Omnitrophota</taxon>
        <taxon>Candidatus Taenaricola</taxon>
    </lineage>
</organism>
<dbReference type="SMART" id="SM00387">
    <property type="entry name" value="HATPase_c"/>
    <property type="match status" value="1"/>
</dbReference>
<evidence type="ECO:0000256" key="7">
    <source>
        <dbReference type="ARBA" id="ARBA00022741"/>
    </source>
</evidence>
<dbReference type="InterPro" id="IPR003660">
    <property type="entry name" value="HAMP_dom"/>
</dbReference>
<dbReference type="SUPFAM" id="SSF55874">
    <property type="entry name" value="ATPase domain of HSP90 chaperone/DNA topoisomerase II/histidine kinase"/>
    <property type="match status" value="1"/>
</dbReference>
<dbReference type="GO" id="GO:0000155">
    <property type="term" value="F:phosphorelay sensor kinase activity"/>
    <property type="evidence" value="ECO:0007669"/>
    <property type="project" value="InterPro"/>
</dbReference>
<dbReference type="FunFam" id="1.10.287.130:FF:000008">
    <property type="entry name" value="Two-component sensor histidine kinase"/>
    <property type="match status" value="1"/>
</dbReference>
<evidence type="ECO:0000256" key="5">
    <source>
        <dbReference type="ARBA" id="ARBA00022553"/>
    </source>
</evidence>
<protein>
    <recommendedName>
        <fullName evidence="3">histidine kinase</fullName>
        <ecNumber evidence="3">2.7.13.3</ecNumber>
    </recommendedName>
</protein>
<feature type="domain" description="HAMP" evidence="14">
    <location>
        <begin position="194"/>
        <end position="246"/>
    </location>
</feature>
<keyword evidence="10" id="KW-0902">Two-component regulatory system</keyword>
<evidence type="ECO:0000256" key="10">
    <source>
        <dbReference type="ARBA" id="ARBA00023012"/>
    </source>
</evidence>
<keyword evidence="9" id="KW-0067">ATP-binding</keyword>
<dbReference type="PANTHER" id="PTHR45453:SF1">
    <property type="entry name" value="PHOSPHATE REGULON SENSOR PROTEIN PHOR"/>
    <property type="match status" value="1"/>
</dbReference>
<sequence length="591" mass="66049">MMKIKLHWKLTLIFCSAVTIGLVIGYFYLVGNLKGYVEHNLENTLRYQVLSGKDLIESRISGQNILTDADTLAEKIGKQQEVRVTIIKRDGTVIGDTELNAEEIAQVENHLDRPEIQEAITKGLGISKRYSYTIKKYLLYMAVPFGMDNSAGFIRYAVPISYIEMLEGKLDKTITGALLLVFLLSLTFTFVISFVVSRPLAEMARVARAMAKGDFSRKPFIYSRDEIGDLAMALSYMSDEIKGKIERIKQEGVKLDAVLSSMFEGIMVVDEKGHILLMNPSLRKLFFVDSSPENKSPVEAIRNPQIQDAVDKILKDKRNLFSEEVTVGQPEEKVLKINAVPIIRNDVLEGAVLVFHDITELRKLERVRQDFVANVSHELRTPISSIKGYSETLLEGALEDKDNVREFISIIYQDSNRLANLIDDLLDLSKIESGKMKMAFAPLDLKPILKRCFGVLEKSIKDKNLSLSINIPDSIPKVIADDKRLAQVFLNLLDNAVKYTGDGGSIKVEVSESGSLVQIDITDTGMGIPEKDISRIFERFYRVDKARSRELGGTGLGLSIVKHIVLSHGGQVWVKSEPGLGSTFSFTIPHA</sequence>
<dbReference type="InterPro" id="IPR003594">
    <property type="entry name" value="HATPase_dom"/>
</dbReference>
<keyword evidence="12" id="KW-0812">Transmembrane</keyword>
<evidence type="ECO:0000256" key="6">
    <source>
        <dbReference type="ARBA" id="ARBA00022679"/>
    </source>
</evidence>
<evidence type="ECO:0000256" key="8">
    <source>
        <dbReference type="ARBA" id="ARBA00022777"/>
    </source>
</evidence>
<evidence type="ECO:0000256" key="9">
    <source>
        <dbReference type="ARBA" id="ARBA00022840"/>
    </source>
</evidence>
<evidence type="ECO:0000259" key="13">
    <source>
        <dbReference type="PROSITE" id="PS50109"/>
    </source>
</evidence>